<dbReference type="InterPro" id="IPR036397">
    <property type="entry name" value="RNaseH_sf"/>
</dbReference>
<organism evidence="3 4">
    <name type="scientific">Aedes albopictus</name>
    <name type="common">Asian tiger mosquito</name>
    <name type="synonym">Stegomyia albopicta</name>
    <dbReference type="NCBI Taxonomy" id="7160"/>
    <lineage>
        <taxon>Eukaryota</taxon>
        <taxon>Metazoa</taxon>
        <taxon>Ecdysozoa</taxon>
        <taxon>Arthropoda</taxon>
        <taxon>Hexapoda</taxon>
        <taxon>Insecta</taxon>
        <taxon>Pterygota</taxon>
        <taxon>Neoptera</taxon>
        <taxon>Endopterygota</taxon>
        <taxon>Diptera</taxon>
        <taxon>Nematocera</taxon>
        <taxon>Culicoidea</taxon>
        <taxon>Culicidae</taxon>
        <taxon>Culicinae</taxon>
        <taxon>Aedini</taxon>
        <taxon>Aedes</taxon>
        <taxon>Stegomyia</taxon>
    </lineage>
</organism>
<reference evidence="4" key="1">
    <citation type="journal article" date="2015" name="Proc. Natl. Acad. Sci. U.S.A.">
        <title>Genome sequence of the Asian Tiger mosquito, Aedes albopictus, reveals insights into its biology, genetics, and evolution.</title>
        <authorList>
            <person name="Chen X.G."/>
            <person name="Jiang X."/>
            <person name="Gu J."/>
            <person name="Xu M."/>
            <person name="Wu Y."/>
            <person name="Deng Y."/>
            <person name="Zhang C."/>
            <person name="Bonizzoni M."/>
            <person name="Dermauw W."/>
            <person name="Vontas J."/>
            <person name="Armbruster P."/>
            <person name="Huang X."/>
            <person name="Yang Y."/>
            <person name="Zhang H."/>
            <person name="He W."/>
            <person name="Peng H."/>
            <person name="Liu Y."/>
            <person name="Wu K."/>
            <person name="Chen J."/>
            <person name="Lirakis M."/>
            <person name="Topalis P."/>
            <person name="Van Leeuwen T."/>
            <person name="Hall A.B."/>
            <person name="Jiang X."/>
            <person name="Thorpe C."/>
            <person name="Mueller R.L."/>
            <person name="Sun C."/>
            <person name="Waterhouse R.M."/>
            <person name="Yan G."/>
            <person name="Tu Z.J."/>
            <person name="Fang X."/>
            <person name="James A.A."/>
        </authorList>
    </citation>
    <scope>NUCLEOTIDE SEQUENCE [LARGE SCALE GENOMIC DNA]</scope>
    <source>
        <strain evidence="4">Foshan</strain>
    </source>
</reference>
<keyword evidence="4" id="KW-1185">Reference proteome</keyword>
<dbReference type="PANTHER" id="PTHR46564:SF1">
    <property type="entry name" value="TRANSPOSASE"/>
    <property type="match status" value="1"/>
</dbReference>
<accession>A0ABM1XUD2</accession>
<reference evidence="3" key="2">
    <citation type="submission" date="2025-05" db="UniProtKB">
        <authorList>
            <consortium name="EnsemblMetazoa"/>
        </authorList>
    </citation>
    <scope>IDENTIFICATION</scope>
    <source>
        <strain evidence="3">Foshan</strain>
    </source>
</reference>
<dbReference type="PANTHER" id="PTHR46564">
    <property type="entry name" value="TRANSPOSASE"/>
    <property type="match status" value="1"/>
</dbReference>
<dbReference type="InterPro" id="IPR038717">
    <property type="entry name" value="Tc1-like_DDE_dom"/>
</dbReference>
<dbReference type="Gene3D" id="3.30.420.10">
    <property type="entry name" value="Ribonuclease H-like superfamily/Ribonuclease H"/>
    <property type="match status" value="1"/>
</dbReference>
<name>A0ABM1XUD2_AEDAL</name>
<dbReference type="Pfam" id="PF13358">
    <property type="entry name" value="DDE_3"/>
    <property type="match status" value="1"/>
</dbReference>
<sequence>MQNSILQNVQHRRASSNTQYHCLYGYYFLGFSRAQLAKIYSKSKSTISSWIINYERDGILNANKRRTTFRKFDMDKQKWLVNLYKKNPILYLDEARKQFAIHFGTSISASTICKILHAHGLSWKTLERRAIQIRQADIDRYTQELSCFQWDLHQLLFLDEVAFANGRLLRNKGYGVVGRKLVYKGEFCRRPRVSCLCFLGQNGIVESFETEGTFTRQKFFDCCRKMVFSNDRVRTYPGRFSVWVMDGARIHCDSNIIQYLRSLGIIPLFLPAYCPFFNPIEVVFGLVKKYLRRNYTEGCKTPLSNVVQGALTKFTSYDCSKLFQKCGYLPGGKFDPSISEQ</sequence>
<comment type="subcellular location">
    <subcellularLocation>
        <location evidence="1">Nucleus</location>
    </subcellularLocation>
</comment>
<evidence type="ECO:0000256" key="1">
    <source>
        <dbReference type="ARBA" id="ARBA00004123"/>
    </source>
</evidence>
<dbReference type="InterPro" id="IPR047655">
    <property type="entry name" value="Transpos_IS630-like"/>
</dbReference>
<dbReference type="GeneID" id="134284932"/>
<protein>
    <recommendedName>
        <fullName evidence="2">Tc1-like transposase DDE domain-containing protein</fullName>
    </recommendedName>
</protein>
<dbReference type="RefSeq" id="XP_062700500.1">
    <property type="nucleotide sequence ID" value="XM_062844516.1"/>
</dbReference>
<dbReference type="Proteomes" id="UP000069940">
    <property type="component" value="Unassembled WGS sequence"/>
</dbReference>
<evidence type="ECO:0000313" key="3">
    <source>
        <dbReference type="EnsemblMetazoa" id="AALFPA23_002943.P3051"/>
    </source>
</evidence>
<proteinExistence type="predicted"/>
<feature type="domain" description="Tc1-like transposase DDE" evidence="2">
    <location>
        <begin position="154"/>
        <end position="294"/>
    </location>
</feature>
<evidence type="ECO:0000313" key="4">
    <source>
        <dbReference type="Proteomes" id="UP000069940"/>
    </source>
</evidence>
<dbReference type="EnsemblMetazoa" id="AALFPA23_002943.R3051">
    <property type="protein sequence ID" value="AALFPA23_002943.P3051"/>
    <property type="gene ID" value="AALFPA23_002943"/>
</dbReference>
<evidence type="ECO:0000259" key="2">
    <source>
        <dbReference type="Pfam" id="PF13358"/>
    </source>
</evidence>
<dbReference type="InterPro" id="IPR009057">
    <property type="entry name" value="Homeodomain-like_sf"/>
</dbReference>
<dbReference type="SUPFAM" id="SSF46689">
    <property type="entry name" value="Homeodomain-like"/>
    <property type="match status" value="1"/>
</dbReference>
<dbReference type="NCBIfam" id="NF033545">
    <property type="entry name" value="transpos_IS630"/>
    <property type="match status" value="1"/>
</dbReference>